<organism evidence="2 3">
    <name type="scientific">Paenibacillus gallinarum</name>
    <dbReference type="NCBI Taxonomy" id="2762232"/>
    <lineage>
        <taxon>Bacteria</taxon>
        <taxon>Bacillati</taxon>
        <taxon>Bacillota</taxon>
        <taxon>Bacilli</taxon>
        <taxon>Bacillales</taxon>
        <taxon>Paenibacillaceae</taxon>
        <taxon>Paenibacillus</taxon>
    </lineage>
</organism>
<dbReference type="RefSeq" id="WP_191803187.1">
    <property type="nucleotide sequence ID" value="NZ_JACSQL010000011.1"/>
</dbReference>
<dbReference type="InterPro" id="IPR040789">
    <property type="entry name" value="LPD11"/>
</dbReference>
<comment type="caution">
    <text evidence="2">The sequence shown here is derived from an EMBL/GenBank/DDBJ whole genome shotgun (WGS) entry which is preliminary data.</text>
</comment>
<proteinExistence type="predicted"/>
<reference evidence="2 3" key="1">
    <citation type="submission" date="2020-08" db="EMBL/GenBank/DDBJ databases">
        <title>A Genomic Blueprint of the Chicken Gut Microbiome.</title>
        <authorList>
            <person name="Gilroy R."/>
            <person name="Ravi A."/>
            <person name="Getino M."/>
            <person name="Pursley I."/>
            <person name="Horton D.L."/>
            <person name="Alikhan N.-F."/>
            <person name="Baker D."/>
            <person name="Gharbi K."/>
            <person name="Hall N."/>
            <person name="Watson M."/>
            <person name="Adriaenssens E.M."/>
            <person name="Foster-Nyarko E."/>
            <person name="Jarju S."/>
            <person name="Secka A."/>
            <person name="Antonio M."/>
            <person name="Oren A."/>
            <person name="Chaudhuri R."/>
            <person name="La Ragione R.M."/>
            <person name="Hildebrand F."/>
            <person name="Pallen M.J."/>
        </authorList>
    </citation>
    <scope>NUCLEOTIDE SEQUENCE [LARGE SCALE GENOMIC DNA]</scope>
    <source>
        <strain evidence="2 3">Sa2BVA9</strain>
    </source>
</reference>
<protein>
    <recommendedName>
        <fullName evidence="1">Large polyvalent protein-associated domain-containing protein</fullName>
    </recommendedName>
</protein>
<name>A0ABR8T3D7_9BACL</name>
<evidence type="ECO:0000259" key="1">
    <source>
        <dbReference type="Pfam" id="PF18824"/>
    </source>
</evidence>
<gene>
    <name evidence="2" type="ORF">H9647_19570</name>
</gene>
<sequence>MQGILKSDATFRYMMLGRFQSDCEYYLNNGNRNTNILWALDEKEHIDNMKKLHNSFAEDDKPEWLTWEQILDYERKMLSLENAEINEAKDQLN</sequence>
<feature type="domain" description="Large polyvalent protein-associated" evidence="1">
    <location>
        <begin position="10"/>
        <end position="77"/>
    </location>
</feature>
<dbReference type="EMBL" id="JACSQL010000011">
    <property type="protein sequence ID" value="MBD7970268.1"/>
    <property type="molecule type" value="Genomic_DNA"/>
</dbReference>
<evidence type="ECO:0000313" key="2">
    <source>
        <dbReference type="EMBL" id="MBD7970268.1"/>
    </source>
</evidence>
<keyword evidence="3" id="KW-1185">Reference proteome</keyword>
<accession>A0ABR8T3D7</accession>
<dbReference type="Pfam" id="PF18824">
    <property type="entry name" value="LPD11"/>
    <property type="match status" value="1"/>
</dbReference>
<evidence type="ECO:0000313" key="3">
    <source>
        <dbReference type="Proteomes" id="UP000608071"/>
    </source>
</evidence>
<dbReference type="Proteomes" id="UP000608071">
    <property type="component" value="Unassembled WGS sequence"/>
</dbReference>